<accession>A0ABQ1Y335</accession>
<evidence type="ECO:0000313" key="1">
    <source>
        <dbReference type="EMBL" id="GGH10039.1"/>
    </source>
</evidence>
<keyword evidence="2" id="KW-1185">Reference proteome</keyword>
<gene>
    <name evidence="1" type="ORF">GCM10007422_28470</name>
</gene>
<comment type="caution">
    <text evidence="1">The sequence shown here is derived from an EMBL/GenBank/DDBJ whole genome shotgun (WGS) entry which is preliminary data.</text>
</comment>
<evidence type="ECO:0000313" key="2">
    <source>
        <dbReference type="Proteomes" id="UP000642938"/>
    </source>
</evidence>
<sequence length="213" mass="23377">MVLQAEGPNMKLKKAEALIPEQEKGSQMDVVEERVAPDEITAKKCFESASDRLLAVNNWGEISGMSAFVLFDAGGSKVARKAEKGDYIRIDIPGPGPSSGEGYDWVKVEEIVSKNEADEQFLGVRVRPAEFPLSDERVAAHFLQDEATSTFLIRRKGTVITAEEHGRNERPNISEGKLLDRGRNLIVGLAAKFGLSYPQWKMLVKGLLDGCSA</sequence>
<name>A0ABQ1Y335_9SPHI</name>
<protein>
    <submittedName>
        <fullName evidence="1">Uncharacterized protein</fullName>
    </submittedName>
</protein>
<dbReference type="EMBL" id="BMHZ01000003">
    <property type="protein sequence ID" value="GGH10039.1"/>
    <property type="molecule type" value="Genomic_DNA"/>
</dbReference>
<proteinExistence type="predicted"/>
<organism evidence="1 2">
    <name type="scientific">Pedobacter zeae</name>
    <dbReference type="NCBI Taxonomy" id="1737356"/>
    <lineage>
        <taxon>Bacteria</taxon>
        <taxon>Pseudomonadati</taxon>
        <taxon>Bacteroidota</taxon>
        <taxon>Sphingobacteriia</taxon>
        <taxon>Sphingobacteriales</taxon>
        <taxon>Sphingobacteriaceae</taxon>
        <taxon>Pedobacter</taxon>
    </lineage>
</organism>
<dbReference type="Proteomes" id="UP000642938">
    <property type="component" value="Unassembled WGS sequence"/>
</dbReference>
<reference evidence="2" key="1">
    <citation type="journal article" date="2019" name="Int. J. Syst. Evol. Microbiol.">
        <title>The Global Catalogue of Microorganisms (GCM) 10K type strain sequencing project: providing services to taxonomists for standard genome sequencing and annotation.</title>
        <authorList>
            <consortium name="The Broad Institute Genomics Platform"/>
            <consortium name="The Broad Institute Genome Sequencing Center for Infectious Disease"/>
            <person name="Wu L."/>
            <person name="Ma J."/>
        </authorList>
    </citation>
    <scope>NUCLEOTIDE SEQUENCE [LARGE SCALE GENOMIC DNA]</scope>
    <source>
        <strain evidence="2">CGMCC 1.15287</strain>
    </source>
</reference>